<keyword evidence="15" id="KW-0472">Membrane</keyword>
<comment type="similarity">
    <text evidence="5">Belongs to the nucleobindin family.</text>
</comment>
<evidence type="ECO:0000256" key="13">
    <source>
        <dbReference type="ARBA" id="ARBA00023034"/>
    </source>
</evidence>
<evidence type="ECO:0000256" key="4">
    <source>
        <dbReference type="ARBA" id="ARBA00004613"/>
    </source>
</evidence>
<dbReference type="Proteomes" id="UP001159427">
    <property type="component" value="Unassembled WGS sequence"/>
</dbReference>
<reference evidence="19 20" key="1">
    <citation type="submission" date="2022-05" db="EMBL/GenBank/DDBJ databases">
        <authorList>
            <consortium name="Genoscope - CEA"/>
            <person name="William W."/>
        </authorList>
    </citation>
    <scope>NUCLEOTIDE SEQUENCE [LARGE SCALE GENOMIC DNA]</scope>
</reference>
<keyword evidence="6" id="KW-0963">Cytoplasm</keyword>
<sequence>MWRKPVIVCCFLIGLAILCVAPPVKKEKRVKAETEGEEKGDPEYARYLKQVIEILENDDDYVKKLLNASEEELRTGQVADDLDLVKHDVRTKLDELKRQEVERQRMIRRQMNDHLNGLKEREYWNPLFDDENPNFFGPEDFKKLLWKHHEEMDKQDKERRDEFKKHEMDKEHKRREHLKDLDEKARQEEELRYKKLQEKHHNASKNLHHPGSKAQLEQVWEETDGLEAKDFNPKTFFKLHDANGDNFLDTSELESLFIKEVDKLYDEKDEDYDPREKDEEIARMREHVMSEIDKDKDGFVSLDEFLRASNGDEFEKDEGWKSVEEERPYTDEELAEFEKQLAEEEAKRREAEKHATDTAKHLAGGVVQQAAEAINKHAEGLGKQEQTHDETQQQEQQEQQEQHTS</sequence>
<protein>
    <recommendedName>
        <fullName evidence="18">EF-hand domain-containing protein</fullName>
    </recommendedName>
</protein>
<evidence type="ECO:0000256" key="14">
    <source>
        <dbReference type="ARBA" id="ARBA00023125"/>
    </source>
</evidence>
<evidence type="ECO:0000256" key="16">
    <source>
        <dbReference type="SAM" id="MobiDB-lite"/>
    </source>
</evidence>
<evidence type="ECO:0000256" key="3">
    <source>
        <dbReference type="ARBA" id="ARBA00004555"/>
    </source>
</evidence>
<keyword evidence="10 17" id="KW-0732">Signal</keyword>
<evidence type="ECO:0000256" key="10">
    <source>
        <dbReference type="ARBA" id="ARBA00022729"/>
    </source>
</evidence>
<dbReference type="SMART" id="SM00054">
    <property type="entry name" value="EFh"/>
    <property type="match status" value="2"/>
</dbReference>
<evidence type="ECO:0000256" key="8">
    <source>
        <dbReference type="ARBA" id="ARBA00022553"/>
    </source>
</evidence>
<dbReference type="InterPro" id="IPR057576">
    <property type="entry name" value="NUCB1_N"/>
</dbReference>
<evidence type="ECO:0000259" key="18">
    <source>
        <dbReference type="PROSITE" id="PS50222"/>
    </source>
</evidence>
<dbReference type="Pfam" id="PF25434">
    <property type="entry name" value="NUCB1_N"/>
    <property type="match status" value="1"/>
</dbReference>
<gene>
    <name evidence="19" type="ORF">PEVE_00004934</name>
</gene>
<proteinExistence type="inferred from homology"/>
<dbReference type="InterPro" id="IPR040250">
    <property type="entry name" value="Nucleobindin"/>
</dbReference>
<evidence type="ECO:0000313" key="20">
    <source>
        <dbReference type="Proteomes" id="UP001159427"/>
    </source>
</evidence>
<comment type="caution">
    <text evidence="19">The sequence shown here is derived from an EMBL/GenBank/DDBJ whole genome shotgun (WGS) entry which is preliminary data.</text>
</comment>
<dbReference type="CDD" id="cd00051">
    <property type="entry name" value="EFh"/>
    <property type="match status" value="1"/>
</dbReference>
<organism evidence="19 20">
    <name type="scientific">Porites evermanni</name>
    <dbReference type="NCBI Taxonomy" id="104178"/>
    <lineage>
        <taxon>Eukaryota</taxon>
        <taxon>Metazoa</taxon>
        <taxon>Cnidaria</taxon>
        <taxon>Anthozoa</taxon>
        <taxon>Hexacorallia</taxon>
        <taxon>Scleractinia</taxon>
        <taxon>Fungiina</taxon>
        <taxon>Poritidae</taxon>
        <taxon>Porites</taxon>
    </lineage>
</organism>
<dbReference type="PANTHER" id="PTHR19237:SF20">
    <property type="entry name" value="NUCLEOBINDIN 1"/>
    <property type="match status" value="1"/>
</dbReference>
<keyword evidence="12" id="KW-0106">Calcium</keyword>
<dbReference type="Gene3D" id="1.10.238.10">
    <property type="entry name" value="EF-hand"/>
    <property type="match status" value="1"/>
</dbReference>
<feature type="signal peptide" evidence="17">
    <location>
        <begin position="1"/>
        <end position="26"/>
    </location>
</feature>
<keyword evidence="8" id="KW-0597">Phosphoprotein</keyword>
<accession>A0ABN8LXN1</accession>
<dbReference type="InterPro" id="IPR011992">
    <property type="entry name" value="EF-hand-dom_pair"/>
</dbReference>
<dbReference type="InterPro" id="IPR018247">
    <property type="entry name" value="EF_Hand_1_Ca_BS"/>
</dbReference>
<dbReference type="InterPro" id="IPR002048">
    <property type="entry name" value="EF_hand_dom"/>
</dbReference>
<feature type="domain" description="EF-hand" evidence="18">
    <location>
        <begin position="228"/>
        <end position="263"/>
    </location>
</feature>
<evidence type="ECO:0000313" key="19">
    <source>
        <dbReference type="EMBL" id="CAH3019943.1"/>
    </source>
</evidence>
<evidence type="ECO:0000256" key="11">
    <source>
        <dbReference type="ARBA" id="ARBA00022737"/>
    </source>
</evidence>
<feature type="compositionally biased region" description="Basic and acidic residues" evidence="16">
    <location>
        <begin position="374"/>
        <end position="391"/>
    </location>
</feature>
<keyword evidence="20" id="KW-1185">Reference proteome</keyword>
<keyword evidence="14" id="KW-0238">DNA-binding</keyword>
<evidence type="ECO:0000256" key="12">
    <source>
        <dbReference type="ARBA" id="ARBA00022837"/>
    </source>
</evidence>
<keyword evidence="11" id="KW-0677">Repeat</keyword>
<keyword evidence="7" id="KW-0964">Secreted</keyword>
<keyword evidence="13" id="KW-0333">Golgi apparatus</keyword>
<evidence type="ECO:0000256" key="6">
    <source>
        <dbReference type="ARBA" id="ARBA00022490"/>
    </source>
</evidence>
<keyword evidence="9" id="KW-0344">Guanine-nucleotide releasing factor</keyword>
<feature type="region of interest" description="Disordered" evidence="16">
    <location>
        <begin position="155"/>
        <end position="184"/>
    </location>
</feature>
<evidence type="ECO:0000256" key="7">
    <source>
        <dbReference type="ARBA" id="ARBA00022525"/>
    </source>
</evidence>
<evidence type="ECO:0000256" key="15">
    <source>
        <dbReference type="ARBA" id="ARBA00023136"/>
    </source>
</evidence>
<evidence type="ECO:0000256" key="5">
    <source>
        <dbReference type="ARBA" id="ARBA00008063"/>
    </source>
</evidence>
<dbReference type="PANTHER" id="PTHR19237">
    <property type="entry name" value="NUCLEOBINDIN"/>
    <property type="match status" value="1"/>
</dbReference>
<evidence type="ECO:0000256" key="17">
    <source>
        <dbReference type="SAM" id="SignalP"/>
    </source>
</evidence>
<evidence type="ECO:0000256" key="2">
    <source>
        <dbReference type="ARBA" id="ARBA00004496"/>
    </source>
</evidence>
<feature type="compositionally biased region" description="Basic and acidic residues" evidence="16">
    <location>
        <begin position="317"/>
        <end position="360"/>
    </location>
</feature>
<feature type="region of interest" description="Disordered" evidence="16">
    <location>
        <begin position="307"/>
        <end position="405"/>
    </location>
</feature>
<dbReference type="SUPFAM" id="SSF47473">
    <property type="entry name" value="EF-hand"/>
    <property type="match status" value="1"/>
</dbReference>
<dbReference type="PROSITE" id="PS50222">
    <property type="entry name" value="EF_HAND_2"/>
    <property type="match status" value="2"/>
</dbReference>
<dbReference type="EMBL" id="CALNXI010000131">
    <property type="protein sequence ID" value="CAH3019943.1"/>
    <property type="molecule type" value="Genomic_DNA"/>
</dbReference>
<evidence type="ECO:0000256" key="1">
    <source>
        <dbReference type="ARBA" id="ARBA00004170"/>
    </source>
</evidence>
<feature type="chain" id="PRO_5045749410" description="EF-hand domain-containing protein" evidence="17">
    <location>
        <begin position="27"/>
        <end position="405"/>
    </location>
</feature>
<evidence type="ECO:0000256" key="9">
    <source>
        <dbReference type="ARBA" id="ARBA00022658"/>
    </source>
</evidence>
<name>A0ABN8LXN1_9CNID</name>
<feature type="domain" description="EF-hand" evidence="18">
    <location>
        <begin position="280"/>
        <end position="315"/>
    </location>
</feature>
<dbReference type="PROSITE" id="PS00018">
    <property type="entry name" value="EF_HAND_1"/>
    <property type="match status" value="2"/>
</dbReference>
<comment type="subcellular location">
    <subcellularLocation>
        <location evidence="2">Cytoplasm</location>
    </subcellularLocation>
    <subcellularLocation>
        <location evidence="3">Golgi apparatus</location>
    </subcellularLocation>
    <subcellularLocation>
        <location evidence="1">Membrane</location>
        <topology evidence="1">Peripheral membrane protein</topology>
    </subcellularLocation>
    <subcellularLocation>
        <location evidence="4">Secreted</location>
    </subcellularLocation>
</comment>
<dbReference type="Pfam" id="PF13499">
    <property type="entry name" value="EF-hand_7"/>
    <property type="match status" value="1"/>
</dbReference>